<accession>A0AAP9R249</accession>
<proteinExistence type="predicted"/>
<dbReference type="RefSeq" id="WP_182015471.1">
    <property type="nucleotide sequence ID" value="NZ_CP055905.1"/>
</dbReference>
<name>A0AAP9R249_KLEAE</name>
<sequence>MKRNTLNIKEKLMTSLSLPGWNMTICDPPNKSVIITLLSFEEQIFELHGGLDLAYGKPVTIK</sequence>
<dbReference type="EMBL" id="CP055905">
    <property type="protein sequence ID" value="QMR43092.1"/>
    <property type="molecule type" value="Genomic_DNA"/>
</dbReference>
<dbReference type="Proteomes" id="UP000514462">
    <property type="component" value="Plasmid pRHBSTW-00938_2"/>
</dbReference>
<geneLocation type="plasmid" evidence="2">
    <name>prhbstw-00938_2</name>
</geneLocation>
<dbReference type="AlphaFoldDB" id="A0AAP9R249"/>
<organism evidence="1 2">
    <name type="scientific">Klebsiella aerogenes</name>
    <name type="common">Enterobacter aerogenes</name>
    <dbReference type="NCBI Taxonomy" id="548"/>
    <lineage>
        <taxon>Bacteria</taxon>
        <taxon>Pseudomonadati</taxon>
        <taxon>Pseudomonadota</taxon>
        <taxon>Gammaproteobacteria</taxon>
        <taxon>Enterobacterales</taxon>
        <taxon>Enterobacteriaceae</taxon>
        <taxon>Klebsiella/Raoultella group</taxon>
        <taxon>Klebsiella</taxon>
    </lineage>
</organism>
<gene>
    <name evidence="1" type="ORF">HV331_26815</name>
</gene>
<evidence type="ECO:0000313" key="1">
    <source>
        <dbReference type="EMBL" id="QMR43092.1"/>
    </source>
</evidence>
<protein>
    <submittedName>
        <fullName evidence="1">Uncharacterized protein</fullName>
    </submittedName>
</protein>
<keyword evidence="1" id="KW-0614">Plasmid</keyword>
<reference evidence="2" key="1">
    <citation type="submission" date="2020-06" db="EMBL/GenBank/DDBJ databases">
        <title>REHAB project genomes.</title>
        <authorList>
            <person name="Shaw L.P."/>
        </authorList>
    </citation>
    <scope>NUCLEOTIDE SEQUENCE [LARGE SCALE GENOMIC DNA]</scope>
    <source>
        <strain evidence="2">RHBSTW-00938</strain>
        <plasmid evidence="2">prhbstw-00938_2</plasmid>
    </source>
</reference>
<evidence type="ECO:0000313" key="2">
    <source>
        <dbReference type="Proteomes" id="UP000514462"/>
    </source>
</evidence>